<reference evidence="2 3" key="1">
    <citation type="submission" date="2019-10" db="EMBL/GenBank/DDBJ databases">
        <authorList>
            <person name="Palmer J.M."/>
        </authorList>
    </citation>
    <scope>NUCLEOTIDE SEQUENCE [LARGE SCALE GENOMIC DNA]</scope>
    <source>
        <strain evidence="2 3">TWF730</strain>
    </source>
</reference>
<accession>A0AAV9VIQ3</accession>
<protein>
    <submittedName>
        <fullName evidence="2">Uncharacterized protein</fullName>
    </submittedName>
</protein>
<dbReference type="Proteomes" id="UP001373714">
    <property type="component" value="Unassembled WGS sequence"/>
</dbReference>
<evidence type="ECO:0000256" key="1">
    <source>
        <dbReference type="SAM" id="MobiDB-lite"/>
    </source>
</evidence>
<keyword evidence="3" id="KW-1185">Reference proteome</keyword>
<proteinExistence type="predicted"/>
<sequence length="194" mass="20668">MAPVKSTTLAVSPTKDNACEAFAKKGRNVEVLIAVLSCSKRPDAFGLDTSQVDWNLVAQRLGLKNANVASTRFGQVKKELIKCAESMNLMKSAASKNNSGSDYGSDGKSEEGDVEVPETPKKVKPGPEPKKKTPRGKASKGVAKSGGGRGRGRPKKVAKVQEEEEEEEEEEAGPVVEHGGESGEDSTDFLEHEV</sequence>
<evidence type="ECO:0000313" key="3">
    <source>
        <dbReference type="Proteomes" id="UP001373714"/>
    </source>
</evidence>
<evidence type="ECO:0000313" key="2">
    <source>
        <dbReference type="EMBL" id="KAK6361698.1"/>
    </source>
</evidence>
<gene>
    <name evidence="2" type="ORF">TWF730_005412</name>
</gene>
<feature type="compositionally biased region" description="Basic and acidic residues" evidence="1">
    <location>
        <begin position="118"/>
        <end position="131"/>
    </location>
</feature>
<organism evidence="2 3">
    <name type="scientific">Orbilia blumenaviensis</name>
    <dbReference type="NCBI Taxonomy" id="1796055"/>
    <lineage>
        <taxon>Eukaryota</taxon>
        <taxon>Fungi</taxon>
        <taxon>Dikarya</taxon>
        <taxon>Ascomycota</taxon>
        <taxon>Pezizomycotina</taxon>
        <taxon>Orbiliomycetes</taxon>
        <taxon>Orbiliales</taxon>
        <taxon>Orbiliaceae</taxon>
        <taxon>Orbilia</taxon>
    </lineage>
</organism>
<comment type="caution">
    <text evidence="2">The sequence shown here is derived from an EMBL/GenBank/DDBJ whole genome shotgun (WGS) entry which is preliminary data.</text>
</comment>
<dbReference type="AlphaFoldDB" id="A0AAV9VIQ3"/>
<dbReference type="EMBL" id="JAVHNS010000002">
    <property type="protein sequence ID" value="KAK6361698.1"/>
    <property type="molecule type" value="Genomic_DNA"/>
</dbReference>
<feature type="region of interest" description="Disordered" evidence="1">
    <location>
        <begin position="94"/>
        <end position="194"/>
    </location>
</feature>
<name>A0AAV9VIQ3_9PEZI</name>
<feature type="compositionally biased region" description="Acidic residues" evidence="1">
    <location>
        <begin position="162"/>
        <end position="172"/>
    </location>
</feature>